<dbReference type="EMBL" id="LSFN01000015">
    <property type="protein sequence ID" value="OAB74193.1"/>
    <property type="molecule type" value="Genomic_DNA"/>
</dbReference>
<organism evidence="1 2">
    <name type="scientific">Paenibacillus crassostreae</name>
    <dbReference type="NCBI Taxonomy" id="1763538"/>
    <lineage>
        <taxon>Bacteria</taxon>
        <taxon>Bacillati</taxon>
        <taxon>Bacillota</taxon>
        <taxon>Bacilli</taxon>
        <taxon>Bacillales</taxon>
        <taxon>Paenibacillaceae</taxon>
        <taxon>Paenibacillus</taxon>
    </lineage>
</organism>
<evidence type="ECO:0000313" key="2">
    <source>
        <dbReference type="Proteomes" id="UP000077134"/>
    </source>
</evidence>
<reference evidence="1 2" key="1">
    <citation type="submission" date="2016-02" db="EMBL/GenBank/DDBJ databases">
        <title>Paenibacillus sp. LPB0068, isolated from Crassostrea gigas.</title>
        <authorList>
            <person name="Shin S.-K."/>
            <person name="Yi H."/>
        </authorList>
    </citation>
    <scope>NUCLEOTIDE SEQUENCE [LARGE SCALE GENOMIC DNA]</scope>
    <source>
        <strain evidence="1 2">LPB0068</strain>
    </source>
</reference>
<evidence type="ECO:0000313" key="1">
    <source>
        <dbReference type="EMBL" id="OAB74193.1"/>
    </source>
</evidence>
<comment type="caution">
    <text evidence="1">The sequence shown here is derived from an EMBL/GenBank/DDBJ whole genome shotgun (WGS) entry which is preliminary data.</text>
</comment>
<dbReference type="AlphaFoldDB" id="A0A162KUL2"/>
<dbReference type="OrthoDB" id="2665273at2"/>
<dbReference type="Proteomes" id="UP000077134">
    <property type="component" value="Unassembled WGS sequence"/>
</dbReference>
<sequence>MQKELDYLMNYFSQCIADLEVEIEADPTNEFLKGKLQGIKYARVITSMYNLPEDFGHPIDVEID</sequence>
<accession>A0A162KUL2</accession>
<keyword evidence="2" id="KW-1185">Reference proteome</keyword>
<gene>
    <name evidence="1" type="ORF">PNBC_12755</name>
</gene>
<dbReference type="RefSeq" id="WP_068658747.1">
    <property type="nucleotide sequence ID" value="NZ_CP017771.1"/>
</dbReference>
<name>A0A162KUL2_9BACL</name>
<dbReference type="KEGG" id="pcx:LPB68_21480"/>
<protein>
    <submittedName>
        <fullName evidence="1">Uncharacterized protein</fullName>
    </submittedName>
</protein>
<proteinExistence type="predicted"/>